<evidence type="ECO:0008006" key="4">
    <source>
        <dbReference type="Google" id="ProtNLM"/>
    </source>
</evidence>
<evidence type="ECO:0000313" key="3">
    <source>
        <dbReference type="Proteomes" id="UP000774935"/>
    </source>
</evidence>
<organism evidence="2 3">
    <name type="scientific">Pontibacter populi</name>
    <dbReference type="NCBI Taxonomy" id="890055"/>
    <lineage>
        <taxon>Bacteria</taxon>
        <taxon>Pseudomonadati</taxon>
        <taxon>Bacteroidota</taxon>
        <taxon>Cytophagia</taxon>
        <taxon>Cytophagales</taxon>
        <taxon>Hymenobacteraceae</taxon>
        <taxon>Pontibacter</taxon>
    </lineage>
</organism>
<protein>
    <recommendedName>
        <fullName evidence="4">Lipoprotein</fullName>
    </recommendedName>
</protein>
<dbReference type="RefSeq" id="WP_199109711.1">
    <property type="nucleotide sequence ID" value="NZ_JAHWXQ010000002.1"/>
</dbReference>
<evidence type="ECO:0000256" key="1">
    <source>
        <dbReference type="SAM" id="MobiDB-lite"/>
    </source>
</evidence>
<feature type="region of interest" description="Disordered" evidence="1">
    <location>
        <begin position="218"/>
        <end position="239"/>
    </location>
</feature>
<proteinExistence type="predicted"/>
<comment type="caution">
    <text evidence="2">The sequence shown here is derived from an EMBL/GenBank/DDBJ whole genome shotgun (WGS) entry which is preliminary data.</text>
</comment>
<dbReference type="Proteomes" id="UP000774935">
    <property type="component" value="Unassembled WGS sequence"/>
</dbReference>
<sequence length="239" mass="27608">MLTDKLYKMGACINLTRWLGYSLLLVWLVSCQGQEEKEQTVTKHPGVAAEEEQKRISLVQDAKQELSDWFSFYKIDDNAADSLFVLREVWDTDLLTFPVATNWHELYKEFPKLFLPSPDKSKVLDLYSYERVFRKRRLKKPEVTADSPDSEVAIVDPAKGEKTRLMFCGTPCQFDDGWWRSANEVVVVGLVQDSLGQQHYPAIWQINLTTQEVRQYTSTTPAQPANDKSYLQKEVFSKL</sequence>
<dbReference type="PROSITE" id="PS51257">
    <property type="entry name" value="PROKAR_LIPOPROTEIN"/>
    <property type="match status" value="1"/>
</dbReference>
<name>A0ABS6XBF3_9BACT</name>
<dbReference type="EMBL" id="JAHWXQ010000002">
    <property type="protein sequence ID" value="MBW3365201.1"/>
    <property type="molecule type" value="Genomic_DNA"/>
</dbReference>
<keyword evidence="3" id="KW-1185">Reference proteome</keyword>
<reference evidence="2 3" key="1">
    <citation type="submission" date="2021-07" db="EMBL/GenBank/DDBJ databases">
        <authorList>
            <person name="Kim M.K."/>
        </authorList>
    </citation>
    <scope>NUCLEOTIDE SEQUENCE [LARGE SCALE GENOMIC DNA]</scope>
    <source>
        <strain evidence="2 3">HLY7-15</strain>
    </source>
</reference>
<accession>A0ABS6XBF3</accession>
<gene>
    <name evidence="2" type="ORF">KYK27_09105</name>
</gene>
<evidence type="ECO:0000313" key="2">
    <source>
        <dbReference type="EMBL" id="MBW3365201.1"/>
    </source>
</evidence>